<evidence type="ECO:0000256" key="4">
    <source>
        <dbReference type="ARBA" id="ARBA00022833"/>
    </source>
</evidence>
<name>A0A7L1W036_9PASS</name>
<evidence type="ECO:0000313" key="8">
    <source>
        <dbReference type="Proteomes" id="UP000536092"/>
    </source>
</evidence>
<evidence type="ECO:0000313" key="7">
    <source>
        <dbReference type="EMBL" id="NXO90518.1"/>
    </source>
</evidence>
<dbReference type="Proteomes" id="UP000536092">
    <property type="component" value="Unassembled WGS sequence"/>
</dbReference>
<keyword evidence="1" id="KW-0479">Metal-binding</keyword>
<proteinExistence type="predicted"/>
<dbReference type="PANTHER" id="PTHR24379">
    <property type="entry name" value="KRAB AND ZINC FINGER DOMAIN-CONTAINING"/>
    <property type="match status" value="1"/>
</dbReference>
<organism evidence="7 8">
    <name type="scientific">Certhia brachydactyla</name>
    <name type="common">short-toed tree-creeper</name>
    <dbReference type="NCBI Taxonomy" id="73330"/>
    <lineage>
        <taxon>Eukaryota</taxon>
        <taxon>Metazoa</taxon>
        <taxon>Chordata</taxon>
        <taxon>Craniata</taxon>
        <taxon>Vertebrata</taxon>
        <taxon>Euteleostomi</taxon>
        <taxon>Archelosauria</taxon>
        <taxon>Archosauria</taxon>
        <taxon>Dinosauria</taxon>
        <taxon>Saurischia</taxon>
        <taxon>Theropoda</taxon>
        <taxon>Coelurosauria</taxon>
        <taxon>Aves</taxon>
        <taxon>Neognathae</taxon>
        <taxon>Neoaves</taxon>
        <taxon>Telluraves</taxon>
        <taxon>Australaves</taxon>
        <taxon>Passeriformes</taxon>
        <taxon>Certhiidae</taxon>
        <taxon>Certhiinae</taxon>
        <taxon>Certhia</taxon>
    </lineage>
</organism>
<accession>A0A7L1W036</accession>
<dbReference type="PROSITE" id="PS00028">
    <property type="entry name" value="ZINC_FINGER_C2H2_1"/>
    <property type="match status" value="2"/>
</dbReference>
<protein>
    <submittedName>
        <fullName evidence="7">ZN574 protein</fullName>
    </submittedName>
</protein>
<keyword evidence="3 5" id="KW-0863">Zinc-finger</keyword>
<dbReference type="SUPFAM" id="SSF57667">
    <property type="entry name" value="beta-beta-alpha zinc fingers"/>
    <property type="match status" value="1"/>
</dbReference>
<dbReference type="PANTHER" id="PTHR24379:SF121">
    <property type="entry name" value="C2H2-TYPE DOMAIN-CONTAINING PROTEIN"/>
    <property type="match status" value="1"/>
</dbReference>
<feature type="non-terminal residue" evidence="7">
    <location>
        <position position="84"/>
    </location>
</feature>
<evidence type="ECO:0000256" key="3">
    <source>
        <dbReference type="ARBA" id="ARBA00022771"/>
    </source>
</evidence>
<dbReference type="PROSITE" id="PS50157">
    <property type="entry name" value="ZINC_FINGER_C2H2_2"/>
    <property type="match status" value="2"/>
</dbReference>
<reference evidence="7 8" key="1">
    <citation type="submission" date="2019-09" db="EMBL/GenBank/DDBJ databases">
        <title>Bird 10,000 Genomes (B10K) Project - Family phase.</title>
        <authorList>
            <person name="Zhang G."/>
        </authorList>
    </citation>
    <scope>NUCLEOTIDE SEQUENCE [LARGE SCALE GENOMIC DNA]</scope>
    <source>
        <strain evidence="7">B10K-DU-002-20</strain>
        <tissue evidence="7">Muscle</tissue>
    </source>
</reference>
<sequence length="84" mass="9332">ATPRLLRSHLRCHALGRFTCPLCPRVLPDIAELRRHRGTHSGESLYLCLDCGSALDTEPALLAHRRSHGVEPLQRCDTCGKTFA</sequence>
<keyword evidence="8" id="KW-1185">Reference proteome</keyword>
<dbReference type="AlphaFoldDB" id="A0A7L1W036"/>
<keyword evidence="2" id="KW-0677">Repeat</keyword>
<dbReference type="InterPro" id="IPR036236">
    <property type="entry name" value="Znf_C2H2_sf"/>
</dbReference>
<dbReference type="OrthoDB" id="8922241at2759"/>
<dbReference type="GO" id="GO:0008270">
    <property type="term" value="F:zinc ion binding"/>
    <property type="evidence" value="ECO:0007669"/>
    <property type="project" value="UniProtKB-KW"/>
</dbReference>
<evidence type="ECO:0000259" key="6">
    <source>
        <dbReference type="PROSITE" id="PS50157"/>
    </source>
</evidence>
<dbReference type="Pfam" id="PF13894">
    <property type="entry name" value="zf-C2H2_4"/>
    <property type="match status" value="1"/>
</dbReference>
<dbReference type="SMART" id="SM00355">
    <property type="entry name" value="ZnF_C2H2"/>
    <property type="match status" value="2"/>
</dbReference>
<feature type="non-terminal residue" evidence="7">
    <location>
        <position position="1"/>
    </location>
</feature>
<dbReference type="EMBL" id="VXBV01001375">
    <property type="protein sequence ID" value="NXO90518.1"/>
    <property type="molecule type" value="Genomic_DNA"/>
</dbReference>
<keyword evidence="4" id="KW-0862">Zinc</keyword>
<gene>
    <name evidence="7" type="primary">Znf574_2</name>
    <name evidence="7" type="ORF">CERBRA_R15251</name>
</gene>
<comment type="caution">
    <text evidence="7">The sequence shown here is derived from an EMBL/GenBank/DDBJ whole genome shotgun (WGS) entry which is preliminary data.</text>
</comment>
<evidence type="ECO:0000256" key="1">
    <source>
        <dbReference type="ARBA" id="ARBA00022723"/>
    </source>
</evidence>
<feature type="domain" description="C2H2-type" evidence="6">
    <location>
        <begin position="18"/>
        <end position="45"/>
    </location>
</feature>
<feature type="domain" description="C2H2-type" evidence="6">
    <location>
        <begin position="46"/>
        <end position="73"/>
    </location>
</feature>
<evidence type="ECO:0000256" key="5">
    <source>
        <dbReference type="PROSITE-ProRule" id="PRU00042"/>
    </source>
</evidence>
<dbReference type="InterPro" id="IPR013087">
    <property type="entry name" value="Znf_C2H2_type"/>
</dbReference>
<evidence type="ECO:0000256" key="2">
    <source>
        <dbReference type="ARBA" id="ARBA00022737"/>
    </source>
</evidence>
<dbReference type="Gene3D" id="3.30.160.60">
    <property type="entry name" value="Classic Zinc Finger"/>
    <property type="match status" value="2"/>
</dbReference>